<sequence>MAERIFLFMLGVLLASPGMLTLYIVRHRPRTFLREGFTGYLKLILLFAGFALMTIAILGYFA</sequence>
<organism evidence="2 3">
    <name type="scientific">Marinigracilibium pacificum</name>
    <dbReference type="NCBI Taxonomy" id="2729599"/>
    <lineage>
        <taxon>Bacteria</taxon>
        <taxon>Pseudomonadati</taxon>
        <taxon>Bacteroidota</taxon>
        <taxon>Cytophagia</taxon>
        <taxon>Cytophagales</taxon>
        <taxon>Flammeovirgaceae</taxon>
        <taxon>Marinigracilibium</taxon>
    </lineage>
</organism>
<keyword evidence="3" id="KW-1185">Reference proteome</keyword>
<dbReference type="AlphaFoldDB" id="A0A848IQQ5"/>
<evidence type="ECO:0000313" key="2">
    <source>
        <dbReference type="EMBL" id="NMM46783.1"/>
    </source>
</evidence>
<protein>
    <submittedName>
        <fullName evidence="2">Uncharacterized protein</fullName>
    </submittedName>
</protein>
<evidence type="ECO:0000256" key="1">
    <source>
        <dbReference type="SAM" id="Phobius"/>
    </source>
</evidence>
<keyword evidence="1" id="KW-1133">Transmembrane helix</keyword>
<keyword evidence="1" id="KW-0812">Transmembrane</keyword>
<evidence type="ECO:0000313" key="3">
    <source>
        <dbReference type="Proteomes" id="UP000559010"/>
    </source>
</evidence>
<accession>A0A848IQQ5</accession>
<comment type="caution">
    <text evidence="2">The sequence shown here is derived from an EMBL/GenBank/DDBJ whole genome shotgun (WGS) entry which is preliminary data.</text>
</comment>
<dbReference type="Proteomes" id="UP000559010">
    <property type="component" value="Unassembled WGS sequence"/>
</dbReference>
<feature type="transmembrane region" description="Helical" evidence="1">
    <location>
        <begin position="37"/>
        <end position="61"/>
    </location>
</feature>
<feature type="transmembrane region" description="Helical" evidence="1">
    <location>
        <begin position="6"/>
        <end position="25"/>
    </location>
</feature>
<proteinExistence type="predicted"/>
<dbReference type="EMBL" id="JABBNU010000001">
    <property type="protein sequence ID" value="NMM46783.1"/>
    <property type="molecule type" value="Genomic_DNA"/>
</dbReference>
<reference evidence="2 3" key="1">
    <citation type="submission" date="2020-04" db="EMBL/GenBank/DDBJ databases">
        <title>Flammeovirgaceae bacterium KN852 isolated from deep sea.</title>
        <authorList>
            <person name="Zhang D.-C."/>
        </authorList>
    </citation>
    <scope>NUCLEOTIDE SEQUENCE [LARGE SCALE GENOMIC DNA]</scope>
    <source>
        <strain evidence="2 3">KN852</strain>
    </source>
</reference>
<dbReference type="RefSeq" id="WP_169677417.1">
    <property type="nucleotide sequence ID" value="NZ_JABBNU010000001.1"/>
</dbReference>
<gene>
    <name evidence="2" type="ORF">HH304_00120</name>
</gene>
<keyword evidence="1" id="KW-0472">Membrane</keyword>
<name>A0A848IQQ5_9BACT</name>